<protein>
    <submittedName>
        <fullName evidence="2">Uncharacterized protein</fullName>
    </submittedName>
</protein>
<organism evidence="2 3">
    <name type="scientific">Candidatus Protofrankia californiensis</name>
    <dbReference type="NCBI Taxonomy" id="1839754"/>
    <lineage>
        <taxon>Bacteria</taxon>
        <taxon>Bacillati</taxon>
        <taxon>Actinomycetota</taxon>
        <taxon>Actinomycetes</taxon>
        <taxon>Frankiales</taxon>
        <taxon>Frankiaceae</taxon>
        <taxon>Protofrankia</taxon>
    </lineage>
</organism>
<dbReference type="AlphaFoldDB" id="A0A1C3NVU9"/>
<evidence type="ECO:0000256" key="1">
    <source>
        <dbReference type="SAM" id="MobiDB-lite"/>
    </source>
</evidence>
<feature type="region of interest" description="Disordered" evidence="1">
    <location>
        <begin position="1"/>
        <end position="30"/>
    </location>
</feature>
<name>A0A1C3NVU9_9ACTN</name>
<keyword evidence="3" id="KW-1185">Reference proteome</keyword>
<gene>
    <name evidence="2" type="ORF">FDG2_1540</name>
</gene>
<dbReference type="Proteomes" id="UP000199013">
    <property type="component" value="Unassembled WGS sequence"/>
</dbReference>
<proteinExistence type="predicted"/>
<reference evidence="3" key="1">
    <citation type="submission" date="2016-02" db="EMBL/GenBank/DDBJ databases">
        <authorList>
            <person name="Wibberg D."/>
        </authorList>
    </citation>
    <scope>NUCLEOTIDE SEQUENCE [LARGE SCALE GENOMIC DNA]</scope>
</reference>
<sequence length="30" mass="3119">MGTVDAQRMPTHEAHGNVAVKVAVEPTDSA</sequence>
<evidence type="ECO:0000313" key="2">
    <source>
        <dbReference type="EMBL" id="SBW19924.1"/>
    </source>
</evidence>
<accession>A0A1C3NVU9</accession>
<dbReference type="EMBL" id="FLUV01000632">
    <property type="protein sequence ID" value="SBW19924.1"/>
    <property type="molecule type" value="Genomic_DNA"/>
</dbReference>
<evidence type="ECO:0000313" key="3">
    <source>
        <dbReference type="Proteomes" id="UP000199013"/>
    </source>
</evidence>